<dbReference type="GO" id="GO:0016597">
    <property type="term" value="F:amino acid binding"/>
    <property type="evidence" value="ECO:0007669"/>
    <property type="project" value="UniProtKB-UniRule"/>
</dbReference>
<dbReference type="PANTHER" id="PTHR31096:SF16">
    <property type="entry name" value="ACT DOMAIN-CONTAINING PROTEIN ACR11"/>
    <property type="match status" value="1"/>
</dbReference>
<dbReference type="SUPFAM" id="SSF55021">
    <property type="entry name" value="ACT-like"/>
    <property type="match status" value="1"/>
</dbReference>
<keyword evidence="3" id="KW-1133">Transmembrane helix</keyword>
<comment type="caution">
    <text evidence="5">The sequence shown here is derived from an EMBL/GenBank/DDBJ whole genome shotgun (WGS) entry which is preliminary data.</text>
</comment>
<protein>
    <recommendedName>
        <fullName evidence="2">ACT domain-containing protein ACR</fullName>
    </recommendedName>
    <alternativeName>
        <fullName evidence="2">Protein ACT DOMAIN REPEATS</fullName>
    </alternativeName>
</protein>
<evidence type="ECO:0000256" key="3">
    <source>
        <dbReference type="SAM" id="Phobius"/>
    </source>
</evidence>
<dbReference type="PROSITE" id="PS51671">
    <property type="entry name" value="ACT"/>
    <property type="match status" value="1"/>
</dbReference>
<sequence>MADILRPVEAHYLSSYFSSISRNHIPIFFTWVHLLWFLLSYSLCFQSSFFPSKLLSLFIGVTFLTWREIKMVVTMAAWSPGIHFSTDRNLKALEKPMSSGACMRTSFGFGTTRPFCILHKGSFVRLSSSGTTIVPRATPVTSVEDGNRGDTDIIPTPKVIIDQDSVPDATVVEITFGDRLGALLDTMNALKNLGLNVVKANVFLDSSGKHNKFSITRADTGRKVEDPELLEAIRLTIINNLIEYHPESSAQLAMGAAFGIVPPEQQVDVDVATHISIIDDSPTRSLLYVETADRPGLLVDLVKIITEINVSVESGEFDTEGLLAKAKFHVSYKGKALIKPLQQVIANSLRYFLRRPTTEESSF</sequence>
<keyword evidence="6" id="KW-1185">Reference proteome</keyword>
<reference evidence="5" key="1">
    <citation type="journal article" date="2023" name="Science">
        <title>Elucidation of the pathway for biosynthesis of saponin adjuvants from the soapbark tree.</title>
        <authorList>
            <person name="Reed J."/>
            <person name="Orme A."/>
            <person name="El-Demerdash A."/>
            <person name="Owen C."/>
            <person name="Martin L.B.B."/>
            <person name="Misra R.C."/>
            <person name="Kikuchi S."/>
            <person name="Rejzek M."/>
            <person name="Martin A.C."/>
            <person name="Harkess A."/>
            <person name="Leebens-Mack J."/>
            <person name="Louveau T."/>
            <person name="Stephenson M.J."/>
            <person name="Osbourn A."/>
        </authorList>
    </citation>
    <scope>NUCLEOTIDE SEQUENCE</scope>
    <source>
        <strain evidence="5">S10</strain>
    </source>
</reference>
<feature type="transmembrane region" description="Helical" evidence="3">
    <location>
        <begin position="25"/>
        <end position="43"/>
    </location>
</feature>
<keyword evidence="1 2" id="KW-0677">Repeat</keyword>
<proteinExistence type="predicted"/>
<evidence type="ECO:0000259" key="4">
    <source>
        <dbReference type="PROSITE" id="PS51671"/>
    </source>
</evidence>
<dbReference type="InterPro" id="IPR040217">
    <property type="entry name" value="ACR1-12"/>
</dbReference>
<comment type="function">
    <text evidence="2">Binds amino acids.</text>
</comment>
<dbReference type="GO" id="GO:0009535">
    <property type="term" value="C:chloroplast thylakoid membrane"/>
    <property type="evidence" value="ECO:0007669"/>
    <property type="project" value="TreeGrafter"/>
</dbReference>
<dbReference type="PANTHER" id="PTHR31096">
    <property type="entry name" value="ACT DOMAIN-CONTAINING PROTEIN ACR4-RELATED"/>
    <property type="match status" value="1"/>
</dbReference>
<keyword evidence="3" id="KW-0812">Transmembrane</keyword>
<evidence type="ECO:0000313" key="6">
    <source>
        <dbReference type="Proteomes" id="UP001163823"/>
    </source>
</evidence>
<dbReference type="EMBL" id="JARAOO010000011">
    <property type="protein sequence ID" value="KAJ7951986.1"/>
    <property type="molecule type" value="Genomic_DNA"/>
</dbReference>
<organism evidence="5 6">
    <name type="scientific">Quillaja saponaria</name>
    <name type="common">Soap bark tree</name>
    <dbReference type="NCBI Taxonomy" id="32244"/>
    <lineage>
        <taxon>Eukaryota</taxon>
        <taxon>Viridiplantae</taxon>
        <taxon>Streptophyta</taxon>
        <taxon>Embryophyta</taxon>
        <taxon>Tracheophyta</taxon>
        <taxon>Spermatophyta</taxon>
        <taxon>Magnoliopsida</taxon>
        <taxon>eudicotyledons</taxon>
        <taxon>Gunneridae</taxon>
        <taxon>Pentapetalae</taxon>
        <taxon>rosids</taxon>
        <taxon>fabids</taxon>
        <taxon>Fabales</taxon>
        <taxon>Quillajaceae</taxon>
        <taxon>Quillaja</taxon>
    </lineage>
</organism>
<evidence type="ECO:0000313" key="5">
    <source>
        <dbReference type="EMBL" id="KAJ7951986.1"/>
    </source>
</evidence>
<dbReference type="AlphaFoldDB" id="A0AAD7PDU7"/>
<evidence type="ECO:0000256" key="2">
    <source>
        <dbReference type="RuleBase" id="RU369043"/>
    </source>
</evidence>
<dbReference type="Proteomes" id="UP001163823">
    <property type="component" value="Chromosome 11"/>
</dbReference>
<name>A0AAD7PDU7_QUISA</name>
<dbReference type="CDD" id="cd04873">
    <property type="entry name" value="ACT_UUR-ACR-like"/>
    <property type="match status" value="1"/>
</dbReference>
<accession>A0AAD7PDU7</accession>
<gene>
    <name evidence="5" type="ORF">O6P43_027948</name>
</gene>
<dbReference type="GO" id="GO:0009570">
    <property type="term" value="C:chloroplast stroma"/>
    <property type="evidence" value="ECO:0007669"/>
    <property type="project" value="TreeGrafter"/>
</dbReference>
<feature type="domain" description="ACT" evidence="4">
    <location>
        <begin position="171"/>
        <end position="251"/>
    </location>
</feature>
<keyword evidence="3" id="KW-0472">Membrane</keyword>
<evidence type="ECO:0000256" key="1">
    <source>
        <dbReference type="ARBA" id="ARBA00022737"/>
    </source>
</evidence>
<dbReference type="InterPro" id="IPR002912">
    <property type="entry name" value="ACT_dom"/>
</dbReference>
<dbReference type="KEGG" id="qsa:O6P43_027948"/>
<dbReference type="InterPro" id="IPR045865">
    <property type="entry name" value="ACT-like_dom_sf"/>
</dbReference>